<organism evidence="1 2">
    <name type="scientific">Rhododendron molle</name>
    <name type="common">Chinese azalea</name>
    <name type="synonym">Azalea mollis</name>
    <dbReference type="NCBI Taxonomy" id="49168"/>
    <lineage>
        <taxon>Eukaryota</taxon>
        <taxon>Viridiplantae</taxon>
        <taxon>Streptophyta</taxon>
        <taxon>Embryophyta</taxon>
        <taxon>Tracheophyta</taxon>
        <taxon>Spermatophyta</taxon>
        <taxon>Magnoliopsida</taxon>
        <taxon>eudicotyledons</taxon>
        <taxon>Gunneridae</taxon>
        <taxon>Pentapetalae</taxon>
        <taxon>asterids</taxon>
        <taxon>Ericales</taxon>
        <taxon>Ericaceae</taxon>
        <taxon>Ericoideae</taxon>
        <taxon>Rhodoreae</taxon>
        <taxon>Rhododendron</taxon>
    </lineage>
</organism>
<dbReference type="Proteomes" id="UP001062846">
    <property type="component" value="Chromosome 6"/>
</dbReference>
<keyword evidence="2" id="KW-1185">Reference proteome</keyword>
<comment type="caution">
    <text evidence="1">The sequence shown here is derived from an EMBL/GenBank/DDBJ whole genome shotgun (WGS) entry which is preliminary data.</text>
</comment>
<gene>
    <name evidence="1" type="ORF">RHMOL_Rhmol06G0174800</name>
</gene>
<sequence length="157" mass="18106">MHHLPHSWSNHLFPVTKNTNFPLYLIGSDVPLASQDVEVLNLKRIGIRVGDALIRPGRMESRWTPRGSCYALGYAQFPCTVSNLHLPLYLHNRNLFPPESERRFLRERRFLTSSQFSLLPVSPVQICGLLRSSASWLRSAVHEHGEIKEVLMRRLPR</sequence>
<evidence type="ECO:0000313" key="2">
    <source>
        <dbReference type="Proteomes" id="UP001062846"/>
    </source>
</evidence>
<reference evidence="1" key="1">
    <citation type="submission" date="2022-02" db="EMBL/GenBank/DDBJ databases">
        <title>Plant Genome Project.</title>
        <authorList>
            <person name="Zhang R.-G."/>
        </authorList>
    </citation>
    <scope>NUCLEOTIDE SEQUENCE</scope>
    <source>
        <strain evidence="1">AT1</strain>
    </source>
</reference>
<name>A0ACC0NEY5_RHOML</name>
<evidence type="ECO:0000313" key="1">
    <source>
        <dbReference type="EMBL" id="KAI8551297.1"/>
    </source>
</evidence>
<dbReference type="EMBL" id="CM046393">
    <property type="protein sequence ID" value="KAI8551297.1"/>
    <property type="molecule type" value="Genomic_DNA"/>
</dbReference>
<accession>A0ACC0NEY5</accession>
<proteinExistence type="predicted"/>
<protein>
    <submittedName>
        <fullName evidence="1">Uncharacterized protein</fullName>
    </submittedName>
</protein>